<dbReference type="PANTHER" id="PTHR43215:SF14">
    <property type="entry name" value="RADIAL SPOKE HEAD 1 HOMOLOG"/>
    <property type="match status" value="1"/>
</dbReference>
<dbReference type="AlphaFoldDB" id="A0AAD1XYT0"/>
<dbReference type="SMART" id="SM00698">
    <property type="entry name" value="MORN"/>
    <property type="match status" value="3"/>
</dbReference>
<dbReference type="GO" id="GO:0005829">
    <property type="term" value="C:cytosol"/>
    <property type="evidence" value="ECO:0007669"/>
    <property type="project" value="TreeGrafter"/>
</dbReference>
<organism evidence="2 3">
    <name type="scientific">Euplotes crassus</name>
    <dbReference type="NCBI Taxonomy" id="5936"/>
    <lineage>
        <taxon>Eukaryota</taxon>
        <taxon>Sar</taxon>
        <taxon>Alveolata</taxon>
        <taxon>Ciliophora</taxon>
        <taxon>Intramacronucleata</taxon>
        <taxon>Spirotrichea</taxon>
        <taxon>Hypotrichia</taxon>
        <taxon>Euplotida</taxon>
        <taxon>Euplotidae</taxon>
        <taxon>Moneuplotes</taxon>
    </lineage>
</organism>
<reference evidence="2" key="1">
    <citation type="submission" date="2023-07" db="EMBL/GenBank/DDBJ databases">
        <authorList>
            <consortium name="AG Swart"/>
            <person name="Singh M."/>
            <person name="Singh A."/>
            <person name="Seah K."/>
            <person name="Emmerich C."/>
        </authorList>
    </citation>
    <scope>NUCLEOTIDE SEQUENCE</scope>
    <source>
        <strain evidence="2">DP1</strain>
    </source>
</reference>
<dbReference type="PANTHER" id="PTHR43215">
    <property type="entry name" value="RADIAL SPOKE HEAD 1 HOMOLOG"/>
    <property type="match status" value="1"/>
</dbReference>
<keyword evidence="3" id="KW-1185">Reference proteome</keyword>
<evidence type="ECO:0000313" key="2">
    <source>
        <dbReference type="EMBL" id="CAI2381408.1"/>
    </source>
</evidence>
<dbReference type="SUPFAM" id="SSF82185">
    <property type="entry name" value="Histone H3 K4-specific methyltransferase SET7/9 N-terminal domain"/>
    <property type="match status" value="1"/>
</dbReference>
<dbReference type="EMBL" id="CAMPGE010023471">
    <property type="protein sequence ID" value="CAI2381408.1"/>
    <property type="molecule type" value="Genomic_DNA"/>
</dbReference>
<dbReference type="InterPro" id="IPR003409">
    <property type="entry name" value="MORN"/>
</dbReference>
<name>A0AAD1XYT0_EUPCR</name>
<evidence type="ECO:0000313" key="3">
    <source>
        <dbReference type="Proteomes" id="UP001295684"/>
    </source>
</evidence>
<comment type="caution">
    <text evidence="2">The sequence shown here is derived from an EMBL/GenBank/DDBJ whole genome shotgun (WGS) entry which is preliminary data.</text>
</comment>
<protein>
    <submittedName>
        <fullName evidence="2">Uncharacterized protein</fullName>
    </submittedName>
</protein>
<sequence>MTDFRQLDKSDFECWQLDQGGVYYGQVTYVDQDNKIVEDIEQAKKEVEEILNQEPPPEGEEVVVPKFKRVRHGLGVNCYGRTEEDNILCKYEGNWEKDKKHGQGFLVFPDGSTYRGNFKNDKIEGDGVFHWAHKDHTYEGSWKDGRLEGEGSFSHADGTQFNGTFFNNYKLADGFFVNPFLSSEEEAEYQSKCKAFQMKQMSPHQEEFE</sequence>
<dbReference type="Gene3D" id="2.20.110.10">
    <property type="entry name" value="Histone H3 K4-specific methyltransferase SET7/9 N-terminal domain"/>
    <property type="match status" value="1"/>
</dbReference>
<accession>A0AAD1XYT0</accession>
<keyword evidence="1" id="KW-0677">Repeat</keyword>
<evidence type="ECO:0000256" key="1">
    <source>
        <dbReference type="ARBA" id="ARBA00022737"/>
    </source>
</evidence>
<gene>
    <name evidence="2" type="ORF">ECRASSUSDP1_LOCUS22863</name>
</gene>
<dbReference type="Pfam" id="PF02493">
    <property type="entry name" value="MORN"/>
    <property type="match status" value="3"/>
</dbReference>
<dbReference type="Proteomes" id="UP001295684">
    <property type="component" value="Unassembled WGS sequence"/>
</dbReference>
<proteinExistence type="predicted"/>